<dbReference type="InterPro" id="IPR011990">
    <property type="entry name" value="TPR-like_helical_dom_sf"/>
</dbReference>
<reference evidence="4" key="2">
    <citation type="submission" date="2021-04" db="EMBL/GenBank/DDBJ databases">
        <authorList>
            <person name="Gilroy R."/>
        </authorList>
    </citation>
    <scope>NUCLEOTIDE SEQUENCE</scope>
    <source>
        <strain evidence="4">B3-3758</strain>
    </source>
</reference>
<evidence type="ECO:0000313" key="5">
    <source>
        <dbReference type="Proteomes" id="UP000824236"/>
    </source>
</evidence>
<reference evidence="4" key="1">
    <citation type="journal article" date="2021" name="PeerJ">
        <title>Extensive microbial diversity within the chicken gut microbiome revealed by metagenomics and culture.</title>
        <authorList>
            <person name="Gilroy R."/>
            <person name="Ravi A."/>
            <person name="Getino M."/>
            <person name="Pursley I."/>
            <person name="Horton D.L."/>
            <person name="Alikhan N.F."/>
            <person name="Baker D."/>
            <person name="Gharbi K."/>
            <person name="Hall N."/>
            <person name="Watson M."/>
            <person name="Adriaenssens E.M."/>
            <person name="Foster-Nyarko E."/>
            <person name="Jarju S."/>
            <person name="Secka A."/>
            <person name="Antonio M."/>
            <person name="Oren A."/>
            <person name="Chaudhuri R.R."/>
            <person name="La Ragione R."/>
            <person name="Hildebrand F."/>
            <person name="Pallen M.J."/>
        </authorList>
    </citation>
    <scope>NUCLEOTIDE SEQUENCE</scope>
    <source>
        <strain evidence="4">B3-3758</strain>
    </source>
</reference>
<name>A0A9E2NNQ0_9BACE</name>
<dbReference type="Pfam" id="PF13181">
    <property type="entry name" value="TPR_8"/>
    <property type="match status" value="1"/>
</dbReference>
<keyword evidence="1" id="KW-0802">TPR repeat</keyword>
<keyword evidence="3" id="KW-1133">Transmembrane helix</keyword>
<keyword evidence="3" id="KW-0472">Membrane</keyword>
<dbReference type="PROSITE" id="PS50005">
    <property type="entry name" value="TPR"/>
    <property type="match status" value="2"/>
</dbReference>
<sequence>MMCKNGVPLLFLLLLLLFAACRPARYPQVLQEADSLASACPDSAVALLHGLRAEMAEERRAVQMYYRLLCIKAQDKAYIPHTSDSAVLSVLHYYEERKDRRHLPEAYYYAGRVCRDLGDAPQALDYFGKALDVMPQDGMLPLRGKVLSQMGTLFYRQSMYPEALEMYKKSLACDSARGDTAGIIADWVNMGLTYKCLEKPDSMRIYCLLAYRLNRNMKLPFYSGDIAGRLSWAYLSEQKYDSAKLFLQEALQSANNKNGDALYITAGILYQTLGQADSAAWYYQRLLHAKSIYAKRVAYGNLAQLALEQNNLRKALNYLHNHNLYADSIQKVTDTEGIRRMHTLYNYQLREKENHRLKSINEKNIHYIIYLSIGIIFLLAITIYYFRKRRKIWNSRILAIAQIKDEIYQRSRQCIHDNELKIQELNILLQDKARNLEESEATCQLLKRQIRILQNTNQQIRLEEDSQASAECLLFHSDIYKHFKQHSNANDGKSHLTQQDWEALQAQVDQCYNGFTSKLNALHSLDNRELHICLLIKLRFSYTDIGKLVNLSLSGVNSVRSRLYTKVFGIKGSAKDWDAFILSL</sequence>
<feature type="coiled-coil region" evidence="2">
    <location>
        <begin position="422"/>
        <end position="463"/>
    </location>
</feature>
<dbReference type="Pfam" id="PF13424">
    <property type="entry name" value="TPR_12"/>
    <property type="match status" value="1"/>
</dbReference>
<keyword evidence="2" id="KW-0175">Coiled coil</keyword>
<dbReference type="SUPFAM" id="SSF48452">
    <property type="entry name" value="TPR-like"/>
    <property type="match status" value="2"/>
</dbReference>
<comment type="caution">
    <text evidence="4">The sequence shown here is derived from an EMBL/GenBank/DDBJ whole genome shotgun (WGS) entry which is preliminary data.</text>
</comment>
<feature type="repeat" description="TPR" evidence="1">
    <location>
        <begin position="144"/>
        <end position="177"/>
    </location>
</feature>
<proteinExistence type="predicted"/>
<gene>
    <name evidence="4" type="ORF">H9791_06765</name>
</gene>
<protein>
    <submittedName>
        <fullName evidence="4">Tetratricopeptide repeat protein</fullName>
    </submittedName>
</protein>
<dbReference type="AlphaFoldDB" id="A0A9E2NNQ0"/>
<dbReference type="EMBL" id="JAHLFO010000093">
    <property type="protein sequence ID" value="MBU3814199.1"/>
    <property type="molecule type" value="Genomic_DNA"/>
</dbReference>
<evidence type="ECO:0000256" key="1">
    <source>
        <dbReference type="PROSITE-ProRule" id="PRU00339"/>
    </source>
</evidence>
<evidence type="ECO:0000313" key="4">
    <source>
        <dbReference type="EMBL" id="MBU3814199.1"/>
    </source>
</evidence>
<dbReference type="PROSITE" id="PS51257">
    <property type="entry name" value="PROKAR_LIPOPROTEIN"/>
    <property type="match status" value="1"/>
</dbReference>
<feature type="repeat" description="TPR" evidence="1">
    <location>
        <begin position="104"/>
        <end position="137"/>
    </location>
</feature>
<dbReference type="Proteomes" id="UP000824236">
    <property type="component" value="Unassembled WGS sequence"/>
</dbReference>
<feature type="transmembrane region" description="Helical" evidence="3">
    <location>
        <begin position="367"/>
        <end position="386"/>
    </location>
</feature>
<keyword evidence="3" id="KW-0812">Transmembrane</keyword>
<dbReference type="PANTHER" id="PTHR10098">
    <property type="entry name" value="RAPSYN-RELATED"/>
    <property type="match status" value="1"/>
</dbReference>
<evidence type="ECO:0000256" key="2">
    <source>
        <dbReference type="SAM" id="Coils"/>
    </source>
</evidence>
<dbReference type="InterPro" id="IPR019734">
    <property type="entry name" value="TPR_rpt"/>
</dbReference>
<dbReference type="Gene3D" id="1.25.40.10">
    <property type="entry name" value="Tetratricopeptide repeat domain"/>
    <property type="match status" value="2"/>
</dbReference>
<accession>A0A9E2NNQ0</accession>
<evidence type="ECO:0000256" key="3">
    <source>
        <dbReference type="SAM" id="Phobius"/>
    </source>
</evidence>
<dbReference type="SMART" id="SM00028">
    <property type="entry name" value="TPR"/>
    <property type="match status" value="5"/>
</dbReference>
<organism evidence="4 5">
    <name type="scientific">Candidatus Bacteroides intestinipullorum</name>
    <dbReference type="NCBI Taxonomy" id="2838471"/>
    <lineage>
        <taxon>Bacteria</taxon>
        <taxon>Pseudomonadati</taxon>
        <taxon>Bacteroidota</taxon>
        <taxon>Bacteroidia</taxon>
        <taxon>Bacteroidales</taxon>
        <taxon>Bacteroidaceae</taxon>
        <taxon>Bacteroides</taxon>
    </lineage>
</organism>